<sequence length="57" mass="6497">MPEKNLELTVHLWRLMVRLLVPDDLPKIAQIDGCPHSWTDVEIIPFRGGGFEPAICQ</sequence>
<comment type="caution">
    <text evidence="1">The sequence shown here is derived from an EMBL/GenBank/DDBJ whole genome shotgun (WGS) entry which is preliminary data.</text>
</comment>
<dbReference type="RefSeq" id="WP_354417660.1">
    <property type="nucleotide sequence ID" value="NZ_JBEPLM010000020.1"/>
</dbReference>
<evidence type="ECO:0000313" key="2">
    <source>
        <dbReference type="Proteomes" id="UP001549036"/>
    </source>
</evidence>
<reference evidence="1 2" key="1">
    <citation type="submission" date="2024-06" db="EMBL/GenBank/DDBJ databases">
        <title>Genomic Encyclopedia of Type Strains, Phase IV (KMG-IV): sequencing the most valuable type-strain genomes for metagenomic binning, comparative biology and taxonomic classification.</title>
        <authorList>
            <person name="Goeker M."/>
        </authorList>
    </citation>
    <scope>NUCLEOTIDE SEQUENCE [LARGE SCALE GENOMIC DNA]</scope>
    <source>
        <strain evidence="1 2">DSM 29846</strain>
    </source>
</reference>
<dbReference type="EMBL" id="JBEPLM010000020">
    <property type="protein sequence ID" value="MET3597163.1"/>
    <property type="molecule type" value="Genomic_DNA"/>
</dbReference>
<name>A0ABV2I2T5_9HYPH</name>
<dbReference type="Proteomes" id="UP001549036">
    <property type="component" value="Unassembled WGS sequence"/>
</dbReference>
<proteinExistence type="predicted"/>
<keyword evidence="2" id="KW-1185">Reference proteome</keyword>
<evidence type="ECO:0000313" key="1">
    <source>
        <dbReference type="EMBL" id="MET3597163.1"/>
    </source>
</evidence>
<accession>A0ABV2I2T5</accession>
<organism evidence="1 2">
    <name type="scientific">Mesorhizobium shonense</name>
    <dbReference type="NCBI Taxonomy" id="1209948"/>
    <lineage>
        <taxon>Bacteria</taxon>
        <taxon>Pseudomonadati</taxon>
        <taxon>Pseudomonadota</taxon>
        <taxon>Alphaproteobacteria</taxon>
        <taxon>Hyphomicrobiales</taxon>
        <taxon>Phyllobacteriaceae</taxon>
        <taxon>Mesorhizobium</taxon>
    </lineage>
</organism>
<gene>
    <name evidence="1" type="ORF">ABID26_006587</name>
</gene>
<protein>
    <submittedName>
        <fullName evidence="1">Uncharacterized protein</fullName>
    </submittedName>
</protein>